<feature type="transmembrane region" description="Helical" evidence="1">
    <location>
        <begin position="24"/>
        <end position="45"/>
    </location>
</feature>
<keyword evidence="1" id="KW-1133">Transmembrane helix</keyword>
<keyword evidence="1" id="KW-0472">Membrane</keyword>
<keyword evidence="3" id="KW-1185">Reference proteome</keyword>
<reference evidence="2" key="1">
    <citation type="submission" date="2021-06" db="EMBL/GenBank/DDBJ databases">
        <authorList>
            <person name="Kallberg Y."/>
            <person name="Tangrot J."/>
            <person name="Rosling A."/>
        </authorList>
    </citation>
    <scope>NUCLEOTIDE SEQUENCE</scope>
    <source>
        <strain evidence="2">CL551</strain>
    </source>
</reference>
<sequence length="72" mass="7961">GSCSEAYISSSLLSILADPRMDRFGLLLEVVSFPFVVPYSLPLFPGLLGEYWTFFRVLLLPSGSICLLYSPV</sequence>
<organism evidence="2 3">
    <name type="scientific">Acaulospora morrowiae</name>
    <dbReference type="NCBI Taxonomy" id="94023"/>
    <lineage>
        <taxon>Eukaryota</taxon>
        <taxon>Fungi</taxon>
        <taxon>Fungi incertae sedis</taxon>
        <taxon>Mucoromycota</taxon>
        <taxon>Glomeromycotina</taxon>
        <taxon>Glomeromycetes</taxon>
        <taxon>Diversisporales</taxon>
        <taxon>Acaulosporaceae</taxon>
        <taxon>Acaulospora</taxon>
    </lineage>
</organism>
<dbReference type="EMBL" id="CAJVPV010014448">
    <property type="protein sequence ID" value="CAG8684881.1"/>
    <property type="molecule type" value="Genomic_DNA"/>
</dbReference>
<protein>
    <submittedName>
        <fullName evidence="2">877_t:CDS:1</fullName>
    </submittedName>
</protein>
<evidence type="ECO:0000256" key="1">
    <source>
        <dbReference type="SAM" id="Phobius"/>
    </source>
</evidence>
<name>A0A9N9HKM7_9GLOM</name>
<gene>
    <name evidence="2" type="ORF">AMORRO_LOCUS11418</name>
</gene>
<evidence type="ECO:0000313" key="3">
    <source>
        <dbReference type="Proteomes" id="UP000789342"/>
    </source>
</evidence>
<dbReference type="AlphaFoldDB" id="A0A9N9HKM7"/>
<evidence type="ECO:0000313" key="2">
    <source>
        <dbReference type="EMBL" id="CAG8684881.1"/>
    </source>
</evidence>
<keyword evidence="1" id="KW-0812">Transmembrane</keyword>
<comment type="caution">
    <text evidence="2">The sequence shown here is derived from an EMBL/GenBank/DDBJ whole genome shotgun (WGS) entry which is preliminary data.</text>
</comment>
<accession>A0A9N9HKM7</accession>
<feature type="non-terminal residue" evidence="2">
    <location>
        <position position="1"/>
    </location>
</feature>
<proteinExistence type="predicted"/>
<dbReference type="Proteomes" id="UP000789342">
    <property type="component" value="Unassembled WGS sequence"/>
</dbReference>